<sequence length="19" mass="2175">MDARGSKEKDDLKLNVEVK</sequence>
<evidence type="ECO:0000313" key="2">
    <source>
        <dbReference type="Proteomes" id="UP000708208"/>
    </source>
</evidence>
<reference evidence="1" key="1">
    <citation type="submission" date="2021-06" db="EMBL/GenBank/DDBJ databases">
        <authorList>
            <person name="Hodson N. C."/>
            <person name="Mongue J. A."/>
            <person name="Jaron S. K."/>
        </authorList>
    </citation>
    <scope>NUCLEOTIDE SEQUENCE</scope>
</reference>
<name>A0A8J2JMI5_9HEXA</name>
<comment type="caution">
    <text evidence="1">The sequence shown here is derived from an EMBL/GenBank/DDBJ whole genome shotgun (WGS) entry which is preliminary data.</text>
</comment>
<evidence type="ECO:0000313" key="1">
    <source>
        <dbReference type="EMBL" id="CAG7722921.1"/>
    </source>
</evidence>
<feature type="non-terminal residue" evidence="1">
    <location>
        <position position="19"/>
    </location>
</feature>
<organism evidence="1 2">
    <name type="scientific">Allacma fusca</name>
    <dbReference type="NCBI Taxonomy" id="39272"/>
    <lineage>
        <taxon>Eukaryota</taxon>
        <taxon>Metazoa</taxon>
        <taxon>Ecdysozoa</taxon>
        <taxon>Arthropoda</taxon>
        <taxon>Hexapoda</taxon>
        <taxon>Collembola</taxon>
        <taxon>Symphypleona</taxon>
        <taxon>Sminthuridae</taxon>
        <taxon>Allacma</taxon>
    </lineage>
</organism>
<gene>
    <name evidence="1" type="ORF">AFUS01_LOCUS12031</name>
</gene>
<protein>
    <submittedName>
        <fullName evidence="1">Uncharacterized protein</fullName>
    </submittedName>
</protein>
<keyword evidence="2" id="KW-1185">Reference proteome</keyword>
<accession>A0A8J2JMI5</accession>
<proteinExistence type="predicted"/>
<dbReference type="Proteomes" id="UP000708208">
    <property type="component" value="Unassembled WGS sequence"/>
</dbReference>
<dbReference type="EMBL" id="CAJVCH010093623">
    <property type="protein sequence ID" value="CAG7722921.1"/>
    <property type="molecule type" value="Genomic_DNA"/>
</dbReference>
<dbReference type="AlphaFoldDB" id="A0A8J2JMI5"/>